<reference evidence="2 3" key="1">
    <citation type="submission" date="2016-06" db="EMBL/GenBank/DDBJ databases">
        <authorList>
            <person name="Kjaerup R.B."/>
            <person name="Dalgaard T.S."/>
            <person name="Juul-Madsen H.R."/>
        </authorList>
    </citation>
    <scope>NUCLEOTIDE SEQUENCE [LARGE SCALE GENOMIC DNA]</scope>
</reference>
<sequence length="466" mass="51987">MPSARKAQLDRDRQQFKREREKFIKRKRLQKPELTALPHAQGGDIMDANWRLIKSLHDVAQVPVPSDIAQETAYGLTDLTKPEIFATACSLLGSRIPFNVAIVRHAHELLRTLQKAFQPTFVPREALLAPTHSWDIAKQVASMGSAKGWAYQPARKPGKDGKTTRAISMDEVRQTMLHDIKPVPINLLDVCNQSSHTFRPAAIAEVDLVVLIKSRYEAGTWTRSDYPQITSYDWMLLTAGPVASPFHADQAGYCTAVVGLQGEKCWYFPNGDWEFCRKMFYLHGTAFVNYPDGISVVAIGEGDCLIQGPGTPHAVVTQGKCLATGCFFYTAAFFARSIKCVRLYFEGRLDDNEVISKRDYDNLGLVVDHLDRDIFTPAQRAEVYVEVGSLLLSQQKIARDVYGQMGRVNPDGTSANATAPKRGKRAKGTAPQATSSTCGNSTMTPRDRFVERCLAWWLQEHSRHLG</sequence>
<dbReference type="Proteomes" id="UP000215127">
    <property type="component" value="Chromosome 1"/>
</dbReference>
<evidence type="ECO:0008006" key="4">
    <source>
        <dbReference type="Google" id="ProtNLM"/>
    </source>
</evidence>
<dbReference type="SUPFAM" id="SSF51197">
    <property type="entry name" value="Clavaminate synthase-like"/>
    <property type="match status" value="1"/>
</dbReference>
<feature type="compositionally biased region" description="Polar residues" evidence="1">
    <location>
        <begin position="431"/>
        <end position="442"/>
    </location>
</feature>
<evidence type="ECO:0000313" key="3">
    <source>
        <dbReference type="Proteomes" id="UP000215127"/>
    </source>
</evidence>
<dbReference type="STRING" id="1276538.A0A1X7REG6"/>
<feature type="region of interest" description="Disordered" evidence="1">
    <location>
        <begin position="408"/>
        <end position="442"/>
    </location>
</feature>
<dbReference type="Gene3D" id="2.60.120.650">
    <property type="entry name" value="Cupin"/>
    <property type="match status" value="1"/>
</dbReference>
<name>A0A1X7REG6_ZYMT9</name>
<gene>
    <name evidence="2" type="ORF">ZT3D7_G766</name>
</gene>
<proteinExistence type="predicted"/>
<dbReference type="EMBL" id="LT853692">
    <property type="protein sequence ID" value="SMQ45621.1"/>
    <property type="molecule type" value="Genomic_DNA"/>
</dbReference>
<evidence type="ECO:0000256" key="1">
    <source>
        <dbReference type="SAM" id="MobiDB-lite"/>
    </source>
</evidence>
<accession>A0A1X7REG6</accession>
<dbReference type="AlphaFoldDB" id="A0A1X7REG6"/>
<keyword evidence="3" id="KW-1185">Reference proteome</keyword>
<evidence type="ECO:0000313" key="2">
    <source>
        <dbReference type="EMBL" id="SMQ45621.1"/>
    </source>
</evidence>
<protein>
    <recommendedName>
        <fullName evidence="4">JmjC domain-containing protein</fullName>
    </recommendedName>
</protein>
<organism evidence="2 3">
    <name type="scientific">Zymoseptoria tritici (strain ST99CH_3D7)</name>
    <dbReference type="NCBI Taxonomy" id="1276538"/>
    <lineage>
        <taxon>Eukaryota</taxon>
        <taxon>Fungi</taxon>
        <taxon>Dikarya</taxon>
        <taxon>Ascomycota</taxon>
        <taxon>Pezizomycotina</taxon>
        <taxon>Dothideomycetes</taxon>
        <taxon>Dothideomycetidae</taxon>
        <taxon>Mycosphaerellales</taxon>
        <taxon>Mycosphaerellaceae</taxon>
        <taxon>Zymoseptoria</taxon>
    </lineage>
</organism>